<dbReference type="AlphaFoldDB" id="A0A1V6Z1V0"/>
<evidence type="ECO:0000313" key="1">
    <source>
        <dbReference type="EMBL" id="OQE93676.1"/>
    </source>
</evidence>
<accession>A0A1V6Z1V0</accession>
<gene>
    <name evidence="1" type="ORF">PENNAL_c0005G00033</name>
</gene>
<reference evidence="2" key="1">
    <citation type="journal article" date="2017" name="Nat. Microbiol.">
        <title>Global analysis of biosynthetic gene clusters reveals vast potential of secondary metabolite production in Penicillium species.</title>
        <authorList>
            <person name="Nielsen J.C."/>
            <person name="Grijseels S."/>
            <person name="Prigent S."/>
            <person name="Ji B."/>
            <person name="Dainat J."/>
            <person name="Nielsen K.F."/>
            <person name="Frisvad J.C."/>
            <person name="Workman M."/>
            <person name="Nielsen J."/>
        </authorList>
    </citation>
    <scope>NUCLEOTIDE SEQUENCE [LARGE SCALE GENOMIC DNA]</scope>
    <source>
        <strain evidence="2">IBT 13039</strain>
    </source>
</reference>
<comment type="caution">
    <text evidence="1">The sequence shown here is derived from an EMBL/GenBank/DDBJ whole genome shotgun (WGS) entry which is preliminary data.</text>
</comment>
<proteinExistence type="predicted"/>
<dbReference type="Proteomes" id="UP000191691">
    <property type="component" value="Unassembled WGS sequence"/>
</dbReference>
<dbReference type="EMBL" id="MOOB01000005">
    <property type="protein sequence ID" value="OQE93676.1"/>
    <property type="molecule type" value="Genomic_DNA"/>
</dbReference>
<organism evidence="1 2">
    <name type="scientific">Penicillium nalgiovense</name>
    <dbReference type="NCBI Taxonomy" id="60175"/>
    <lineage>
        <taxon>Eukaryota</taxon>
        <taxon>Fungi</taxon>
        <taxon>Dikarya</taxon>
        <taxon>Ascomycota</taxon>
        <taxon>Pezizomycotina</taxon>
        <taxon>Eurotiomycetes</taxon>
        <taxon>Eurotiomycetidae</taxon>
        <taxon>Eurotiales</taxon>
        <taxon>Aspergillaceae</taxon>
        <taxon>Penicillium</taxon>
    </lineage>
</organism>
<evidence type="ECO:0000313" key="2">
    <source>
        <dbReference type="Proteomes" id="UP000191691"/>
    </source>
</evidence>
<name>A0A1V6Z1V0_PENNA</name>
<protein>
    <recommendedName>
        <fullName evidence="3">Major facilitator superfamily (MFS) profile domain-containing protein</fullName>
    </recommendedName>
</protein>
<sequence length="139" mass="15158">MFYFTQITAAYGVGSTDTIMNNLLLTNIPKYMKNIHPEEIISAGSSGLEEVFSGSELLGARRSYIDGLHGSWAMGIALFGLTFLCTLIPKRGGKVPRPGEKGGKDDQGNCPRVFLWLSQFVGTSKVAVLEFDAVEFLSF</sequence>
<evidence type="ECO:0008006" key="3">
    <source>
        <dbReference type="Google" id="ProtNLM"/>
    </source>
</evidence>
<keyword evidence="2" id="KW-1185">Reference proteome</keyword>